<protein>
    <submittedName>
        <fullName evidence="1">Uncharacterized protein</fullName>
    </submittedName>
</protein>
<evidence type="ECO:0000313" key="1">
    <source>
        <dbReference type="EMBL" id="MDI3319935.1"/>
    </source>
</evidence>
<reference evidence="1 2" key="1">
    <citation type="submission" date="2023-05" db="EMBL/GenBank/DDBJ databases">
        <title>Genome sequence of Pinibacter sp. MAH-24.</title>
        <authorList>
            <person name="Huq M.A."/>
        </authorList>
    </citation>
    <scope>NUCLEOTIDE SEQUENCE [LARGE SCALE GENOMIC DNA]</scope>
    <source>
        <strain evidence="1 2">MAH-24</strain>
    </source>
</reference>
<name>A0ABT6RC12_9BACT</name>
<evidence type="ECO:0000313" key="2">
    <source>
        <dbReference type="Proteomes" id="UP001226434"/>
    </source>
</evidence>
<keyword evidence="2" id="KW-1185">Reference proteome</keyword>
<dbReference type="RefSeq" id="WP_282334036.1">
    <property type="nucleotide sequence ID" value="NZ_JASBRG010000005.1"/>
</dbReference>
<gene>
    <name evidence="1" type="ORF">QJ048_09140</name>
</gene>
<dbReference type="Proteomes" id="UP001226434">
    <property type="component" value="Unassembled WGS sequence"/>
</dbReference>
<sequence>MVKKTCDVKKSSVARWLANQSPHFQKIVLLLAVLFCFTASLHSGSGRKVSSTNKIISYTNSDEQWILAKSTGKVEIYYVIKDCKGQQTVFLKVDNKNSYAVKVSWKEKFETQQKVTVSGAAGKQLVLAAGETILAGCDNDAAKECVIAASQVTPAFKADVSKYDVVDLSVSKN</sequence>
<organism evidence="1 2">
    <name type="scientific">Pinibacter soli</name>
    <dbReference type="NCBI Taxonomy" id="3044211"/>
    <lineage>
        <taxon>Bacteria</taxon>
        <taxon>Pseudomonadati</taxon>
        <taxon>Bacteroidota</taxon>
        <taxon>Chitinophagia</taxon>
        <taxon>Chitinophagales</taxon>
        <taxon>Chitinophagaceae</taxon>
        <taxon>Pinibacter</taxon>
    </lineage>
</organism>
<dbReference type="EMBL" id="JASBRG010000005">
    <property type="protein sequence ID" value="MDI3319935.1"/>
    <property type="molecule type" value="Genomic_DNA"/>
</dbReference>
<comment type="caution">
    <text evidence="1">The sequence shown here is derived from an EMBL/GenBank/DDBJ whole genome shotgun (WGS) entry which is preliminary data.</text>
</comment>
<accession>A0ABT6RC12</accession>
<proteinExistence type="predicted"/>